<sequence length="95" mass="11385">MSKVLVYSKRNREMSYLSVREERETKLNNFKVIYNEISDEEALRRANSINLDEKNNVPKVRLKRKDIKEKKECRVPGLYGCNRYKSRKNEALNVF</sequence>
<organism evidence="1 2">
    <name type="scientific">Vibrio parahaemolyticus</name>
    <dbReference type="NCBI Taxonomy" id="670"/>
    <lineage>
        <taxon>Bacteria</taxon>
        <taxon>Pseudomonadati</taxon>
        <taxon>Pseudomonadota</taxon>
        <taxon>Gammaproteobacteria</taxon>
        <taxon>Vibrionales</taxon>
        <taxon>Vibrionaceae</taxon>
        <taxon>Vibrio</taxon>
    </lineage>
</organism>
<reference evidence="1 2" key="1">
    <citation type="journal article" date="2017" name="Appl. Environ. Microbiol.">
        <title>Parallel evolution of two clades of a major Atlantic endemic Vibrio parahaemolyticus pathogen lineage by independent acquisition of related pathogenicity islands.</title>
        <authorList>
            <person name="Xu F."/>
            <person name="Gonzalez-Escalona N."/>
            <person name="Drees K.P."/>
            <person name="Sebra R.P."/>
            <person name="Cooper V.S."/>
            <person name="Jones S.H."/>
            <person name="Whistler C.A."/>
        </authorList>
    </citation>
    <scope>NUCLEOTIDE SEQUENCE [LARGE SCALE GENOMIC DNA]</scope>
    <source>
        <strain evidence="1 2">MAVP-3</strain>
    </source>
</reference>
<dbReference type="GeneID" id="1187851"/>
<comment type="caution">
    <text evidence="1">The sequence shown here is derived from an EMBL/GenBank/DDBJ whole genome shotgun (WGS) entry which is preliminary data.</text>
</comment>
<gene>
    <name evidence="1" type="ORF">CA163_09595</name>
</gene>
<dbReference type="EMBL" id="NIXT01000435">
    <property type="protein sequence ID" value="OXE33040.1"/>
    <property type="molecule type" value="Genomic_DNA"/>
</dbReference>
<proteinExistence type="predicted"/>
<protein>
    <submittedName>
        <fullName evidence="1">Uncharacterized protein</fullName>
    </submittedName>
</protein>
<accession>A0A0L8S7S2</accession>
<dbReference type="AlphaFoldDB" id="A0A0L8S7S2"/>
<evidence type="ECO:0000313" key="2">
    <source>
        <dbReference type="Proteomes" id="UP000214596"/>
    </source>
</evidence>
<dbReference type="Proteomes" id="UP000214596">
    <property type="component" value="Unassembled WGS sequence"/>
</dbReference>
<dbReference type="OMA" id="NREMSYL"/>
<dbReference type="RefSeq" id="WP_005480519.1">
    <property type="nucleotide sequence ID" value="NZ_CAMFGX010000002.1"/>
</dbReference>
<dbReference type="OrthoDB" id="5889652at2"/>
<evidence type="ECO:0000313" key="1">
    <source>
        <dbReference type="EMBL" id="OXE33040.1"/>
    </source>
</evidence>
<name>A0A0L8S7S2_VIBPH</name>